<sequence>VIWLFLALGTVLVAGIAMYAVGSAVGRLEASALPAVLEVDDAVDWIADRLPDEAAGQLSRDDVVDVVGWYLESFAEVGLAASHGQELGDGALSDDAGDAEGRVVAPLDDALDHVVARGLERRDPLNAVAVAMVADLLGTYLAAMGAIGGPVGGPADPTAPRA</sequence>
<feature type="non-terminal residue" evidence="1">
    <location>
        <position position="1"/>
    </location>
</feature>
<protein>
    <submittedName>
        <fullName evidence="1">Uncharacterized protein</fullName>
    </submittedName>
</protein>
<gene>
    <name evidence="1" type="ORF">METZ01_LOCUS69003</name>
</gene>
<reference evidence="1" key="1">
    <citation type="submission" date="2018-05" db="EMBL/GenBank/DDBJ databases">
        <authorList>
            <person name="Lanie J.A."/>
            <person name="Ng W.-L."/>
            <person name="Kazmierczak K.M."/>
            <person name="Andrzejewski T.M."/>
            <person name="Davidsen T.M."/>
            <person name="Wayne K.J."/>
            <person name="Tettelin H."/>
            <person name="Glass J.I."/>
            <person name="Rusch D."/>
            <person name="Podicherti R."/>
            <person name="Tsui H.-C.T."/>
            <person name="Winkler M.E."/>
        </authorList>
    </citation>
    <scope>NUCLEOTIDE SEQUENCE</scope>
</reference>
<dbReference type="EMBL" id="UINC01004689">
    <property type="protein sequence ID" value="SVA16149.1"/>
    <property type="molecule type" value="Genomic_DNA"/>
</dbReference>
<accession>A0A381TJY9</accession>
<organism evidence="1">
    <name type="scientific">marine metagenome</name>
    <dbReference type="NCBI Taxonomy" id="408172"/>
    <lineage>
        <taxon>unclassified sequences</taxon>
        <taxon>metagenomes</taxon>
        <taxon>ecological metagenomes</taxon>
    </lineage>
</organism>
<proteinExistence type="predicted"/>
<evidence type="ECO:0000313" key="1">
    <source>
        <dbReference type="EMBL" id="SVA16149.1"/>
    </source>
</evidence>
<dbReference type="AlphaFoldDB" id="A0A381TJY9"/>
<name>A0A381TJY9_9ZZZZ</name>